<sequence>MNYNSLFDAYMDEVCVYVGGINGDNKFSVDHFDFCRLKSAEIEPLILITIGGLAINKLSPRLALELYPNNILCQILTQFWSKEAPPLPSTVLNHMADYHSQIHTMSVSDSCHPQLIRQRRRGKGHNYLNKKTQKTISRVMWQGLPTSYRHQMIQCLSYCVGE</sequence>
<proteinExistence type="predicted"/>
<dbReference type="Proteomes" id="UP000242381">
    <property type="component" value="Unassembled WGS sequence"/>
</dbReference>
<protein>
    <submittedName>
        <fullName evidence="1">Uncharacterized protein</fullName>
    </submittedName>
</protein>
<evidence type="ECO:0000313" key="1">
    <source>
        <dbReference type="EMBL" id="ORE21144.1"/>
    </source>
</evidence>
<name>A0A1X0SA32_RHIZD</name>
<gene>
    <name evidence="1" type="ORF">BCV71DRAFT_277549</name>
</gene>
<dbReference type="EMBL" id="KV921283">
    <property type="protein sequence ID" value="ORE21144.1"/>
    <property type="molecule type" value="Genomic_DNA"/>
</dbReference>
<accession>A0A1X0SA32</accession>
<evidence type="ECO:0000313" key="2">
    <source>
        <dbReference type="Proteomes" id="UP000242381"/>
    </source>
</evidence>
<organism evidence="1 2">
    <name type="scientific">Rhizopus microsporus</name>
    <dbReference type="NCBI Taxonomy" id="58291"/>
    <lineage>
        <taxon>Eukaryota</taxon>
        <taxon>Fungi</taxon>
        <taxon>Fungi incertae sedis</taxon>
        <taxon>Mucoromycota</taxon>
        <taxon>Mucoromycotina</taxon>
        <taxon>Mucoromycetes</taxon>
        <taxon>Mucorales</taxon>
        <taxon>Mucorineae</taxon>
        <taxon>Rhizopodaceae</taxon>
        <taxon>Rhizopus</taxon>
    </lineage>
</organism>
<reference evidence="1 2" key="1">
    <citation type="journal article" date="2016" name="Proc. Natl. Acad. Sci. U.S.A.">
        <title>Lipid metabolic changes in an early divergent fungus govern the establishment of a mutualistic symbiosis with endobacteria.</title>
        <authorList>
            <person name="Lastovetsky O.A."/>
            <person name="Gaspar M.L."/>
            <person name="Mondo S.J."/>
            <person name="LaButti K.M."/>
            <person name="Sandor L."/>
            <person name="Grigoriev I.V."/>
            <person name="Henry S.A."/>
            <person name="Pawlowska T.E."/>
        </authorList>
    </citation>
    <scope>NUCLEOTIDE SEQUENCE [LARGE SCALE GENOMIC DNA]</scope>
    <source>
        <strain evidence="1 2">ATCC 11559</strain>
    </source>
</reference>
<dbReference type="AlphaFoldDB" id="A0A1X0SA32"/>